<dbReference type="InterPro" id="IPR029063">
    <property type="entry name" value="SAM-dependent_MTases_sf"/>
</dbReference>
<dbReference type="Pfam" id="PF08241">
    <property type="entry name" value="Methyltransf_11"/>
    <property type="match status" value="1"/>
</dbReference>
<dbReference type="Gene3D" id="3.40.50.150">
    <property type="entry name" value="Vaccinia Virus protein VP39"/>
    <property type="match status" value="1"/>
</dbReference>
<evidence type="ECO:0000256" key="1">
    <source>
        <dbReference type="ARBA" id="ARBA00008361"/>
    </source>
</evidence>
<sequence length="264" mass="29254">MKKVSAYDTIGTKYNAYRNADTRITAALKDLLGLQKGSSIVDVGAGTGNYTNALASLGYKMKAVEPSPVMREQSIPHPHVEWVTGSAESIPLADGSVDGLVSTLAIHHFPDIDAASLEMWRVCGNGPMVLFTIDPRRGASFWFKDYFPGIYNRIFDVFPPVEELISIFTGDHGATASIHDFPLPFDLADLNMHAGWNKPEIYFDPEVRRGMSGFAVSDESEIKEGLNLLKRELENGDWEKHNGHLRKKSCYDLGFVFVKLQTGI</sequence>
<feature type="domain" description="Methyltransferase type 11" evidence="4">
    <location>
        <begin position="41"/>
        <end position="126"/>
    </location>
</feature>
<evidence type="ECO:0000313" key="6">
    <source>
        <dbReference type="Proteomes" id="UP000008561"/>
    </source>
</evidence>
<organism evidence="5 6">
    <name type="scientific">Desulfosudis oleivorans (strain DSM 6200 / JCM 39069 / Hxd3)</name>
    <name type="common">Desulfococcus oleovorans</name>
    <dbReference type="NCBI Taxonomy" id="96561"/>
    <lineage>
        <taxon>Bacteria</taxon>
        <taxon>Pseudomonadati</taxon>
        <taxon>Thermodesulfobacteriota</taxon>
        <taxon>Desulfobacteria</taxon>
        <taxon>Desulfobacterales</taxon>
        <taxon>Desulfosudaceae</taxon>
        <taxon>Desulfosudis</taxon>
    </lineage>
</organism>
<proteinExistence type="inferred from homology"/>
<dbReference type="AlphaFoldDB" id="A8ZTK1"/>
<dbReference type="CDD" id="cd02440">
    <property type="entry name" value="AdoMet_MTases"/>
    <property type="match status" value="1"/>
</dbReference>
<evidence type="ECO:0000256" key="2">
    <source>
        <dbReference type="ARBA" id="ARBA00022603"/>
    </source>
</evidence>
<name>A8ZTK1_DESOH</name>
<comment type="similarity">
    <text evidence="1">Belongs to the methyltransferase superfamily.</text>
</comment>
<dbReference type="GO" id="GO:0032259">
    <property type="term" value="P:methylation"/>
    <property type="evidence" value="ECO:0007669"/>
    <property type="project" value="UniProtKB-KW"/>
</dbReference>
<accession>A8ZTK1</accession>
<gene>
    <name evidence="5" type="ordered locus">Dole_0455</name>
</gene>
<dbReference type="HOGENOM" id="CLU_037990_8_0_7"/>
<dbReference type="PANTHER" id="PTHR44942:SF4">
    <property type="entry name" value="METHYLTRANSFERASE TYPE 11 DOMAIN-CONTAINING PROTEIN"/>
    <property type="match status" value="1"/>
</dbReference>
<keyword evidence="2 5" id="KW-0489">Methyltransferase</keyword>
<dbReference type="Proteomes" id="UP000008561">
    <property type="component" value="Chromosome"/>
</dbReference>
<dbReference type="STRING" id="96561.Dole_0455"/>
<evidence type="ECO:0000259" key="4">
    <source>
        <dbReference type="Pfam" id="PF08241"/>
    </source>
</evidence>
<dbReference type="RefSeq" id="WP_012173884.1">
    <property type="nucleotide sequence ID" value="NC_009943.1"/>
</dbReference>
<reference evidence="5 6" key="1">
    <citation type="submission" date="2007-10" db="EMBL/GenBank/DDBJ databases">
        <title>Complete sequence of Desulfococcus oleovorans Hxd3.</title>
        <authorList>
            <consortium name="US DOE Joint Genome Institute"/>
            <person name="Copeland A."/>
            <person name="Lucas S."/>
            <person name="Lapidus A."/>
            <person name="Barry K."/>
            <person name="Glavina del Rio T."/>
            <person name="Dalin E."/>
            <person name="Tice H."/>
            <person name="Pitluck S."/>
            <person name="Kiss H."/>
            <person name="Brettin T."/>
            <person name="Bruce D."/>
            <person name="Detter J.C."/>
            <person name="Han C."/>
            <person name="Schmutz J."/>
            <person name="Larimer F."/>
            <person name="Land M."/>
            <person name="Hauser L."/>
            <person name="Kyrpides N."/>
            <person name="Kim E."/>
            <person name="Wawrik B."/>
            <person name="Richardson P."/>
        </authorList>
    </citation>
    <scope>NUCLEOTIDE SEQUENCE [LARGE SCALE GENOMIC DNA]</scope>
    <source>
        <strain evidence="6">DSM 6200 / JCM 39069 / Hxd3</strain>
    </source>
</reference>
<keyword evidence="3 5" id="KW-0808">Transferase</keyword>
<dbReference type="OrthoDB" id="5456009at2"/>
<evidence type="ECO:0000313" key="5">
    <source>
        <dbReference type="EMBL" id="ABW66265.1"/>
    </source>
</evidence>
<dbReference type="InterPro" id="IPR013216">
    <property type="entry name" value="Methyltransf_11"/>
</dbReference>
<dbReference type="KEGG" id="dol:Dole_0455"/>
<dbReference type="GO" id="GO:0008757">
    <property type="term" value="F:S-adenosylmethionine-dependent methyltransferase activity"/>
    <property type="evidence" value="ECO:0007669"/>
    <property type="project" value="InterPro"/>
</dbReference>
<dbReference type="eggNOG" id="COG2226">
    <property type="taxonomic scope" value="Bacteria"/>
</dbReference>
<protein>
    <submittedName>
        <fullName evidence="5">Methyltransferase type 11</fullName>
    </submittedName>
</protein>
<dbReference type="EMBL" id="CP000859">
    <property type="protein sequence ID" value="ABW66265.1"/>
    <property type="molecule type" value="Genomic_DNA"/>
</dbReference>
<evidence type="ECO:0000256" key="3">
    <source>
        <dbReference type="ARBA" id="ARBA00022679"/>
    </source>
</evidence>
<keyword evidence="6" id="KW-1185">Reference proteome</keyword>
<dbReference type="SUPFAM" id="SSF53335">
    <property type="entry name" value="S-adenosyl-L-methionine-dependent methyltransferases"/>
    <property type="match status" value="1"/>
</dbReference>
<dbReference type="PANTHER" id="PTHR44942">
    <property type="entry name" value="METHYLTRANSF_11 DOMAIN-CONTAINING PROTEIN"/>
    <property type="match status" value="1"/>
</dbReference>
<dbReference type="InterPro" id="IPR051052">
    <property type="entry name" value="Diverse_substrate_MTase"/>
</dbReference>